<dbReference type="InterPro" id="IPR008875">
    <property type="entry name" value="TraX"/>
</dbReference>
<proteinExistence type="predicted"/>
<feature type="transmembrane region" description="Helical" evidence="1">
    <location>
        <begin position="187"/>
        <end position="210"/>
    </location>
</feature>
<accession>A0A2W4B9T5</accession>
<protein>
    <recommendedName>
        <fullName evidence="4">Conjugal transfer protein TraX</fullName>
    </recommendedName>
</protein>
<feature type="transmembrane region" description="Helical" evidence="1">
    <location>
        <begin position="87"/>
        <end position="104"/>
    </location>
</feature>
<dbReference type="RefSeq" id="WP_111247986.1">
    <property type="nucleotide sequence ID" value="NZ_PIEU01000072.1"/>
</dbReference>
<feature type="transmembrane region" description="Helical" evidence="1">
    <location>
        <begin position="139"/>
        <end position="158"/>
    </location>
</feature>
<keyword evidence="1" id="KW-1133">Transmembrane helix</keyword>
<feature type="transmembrane region" description="Helical" evidence="1">
    <location>
        <begin position="164"/>
        <end position="180"/>
    </location>
</feature>
<evidence type="ECO:0000256" key="1">
    <source>
        <dbReference type="SAM" id="Phobius"/>
    </source>
</evidence>
<feature type="transmembrane region" description="Helical" evidence="1">
    <location>
        <begin position="116"/>
        <end position="132"/>
    </location>
</feature>
<evidence type="ECO:0000313" key="3">
    <source>
        <dbReference type="Proteomes" id="UP000249828"/>
    </source>
</evidence>
<keyword evidence="1" id="KW-0472">Membrane</keyword>
<evidence type="ECO:0000313" key="2">
    <source>
        <dbReference type="EMBL" id="PZL73075.1"/>
    </source>
</evidence>
<comment type="caution">
    <text evidence="2">The sequence shown here is derived from an EMBL/GenBank/DDBJ whole genome shotgun (WGS) entry which is preliminary data.</text>
</comment>
<feature type="transmembrane region" description="Helical" evidence="1">
    <location>
        <begin position="12"/>
        <end position="35"/>
    </location>
</feature>
<reference evidence="2 3" key="1">
    <citation type="submission" date="2017-11" db="EMBL/GenBank/DDBJ databases">
        <title>Draft genome sequence of Enterococcus plantarum TRW2 strain isolated from lettuce.</title>
        <authorList>
            <person name="Kim E.B."/>
            <person name="Marco M.L."/>
            <person name="Williams T.R."/>
            <person name="You I.H."/>
        </authorList>
    </citation>
    <scope>NUCLEOTIDE SEQUENCE [LARGE SCALE GENOMIC DNA]</scope>
    <source>
        <strain evidence="2 3">TRW2</strain>
    </source>
</reference>
<feature type="transmembrane region" description="Helical" evidence="1">
    <location>
        <begin position="55"/>
        <end position="75"/>
    </location>
</feature>
<keyword evidence="3" id="KW-1185">Reference proteome</keyword>
<evidence type="ECO:0008006" key="4">
    <source>
        <dbReference type="Google" id="ProtNLM"/>
    </source>
</evidence>
<keyword evidence="1" id="KW-0812">Transmembrane</keyword>
<dbReference type="Proteomes" id="UP000249828">
    <property type="component" value="Unassembled WGS sequence"/>
</dbReference>
<sequence length="247" mass="28710">METKPFFSGSQLKWIAIIAMLLDHTAKIISFHPFFTHSVPFGNETSSLIQLSQEIFPIFILIGRLAFPLFCFLLVEGFIHTSNTKKYLIRLCLFALVSEIPYDLAFSHQVIDLESQNVFFTLLIGLLVIIWLEKLQDYSIKNVLFSIAIVGTGIYLAEWLRSDYGGWIGILLIVVLYLLRDFLLLKCLLGALVLLQNSWFGLFAFILIYFYNGQRGKQWKYFFYWFYPVHLLVLIGIQQFLIIPHFS</sequence>
<organism evidence="2 3">
    <name type="scientific">Enterococcus plantarum</name>
    <dbReference type="NCBI Taxonomy" id="1077675"/>
    <lineage>
        <taxon>Bacteria</taxon>
        <taxon>Bacillati</taxon>
        <taxon>Bacillota</taxon>
        <taxon>Bacilli</taxon>
        <taxon>Lactobacillales</taxon>
        <taxon>Enterococcaceae</taxon>
        <taxon>Enterococcus</taxon>
    </lineage>
</organism>
<dbReference type="EMBL" id="PIEU01000072">
    <property type="protein sequence ID" value="PZL73075.1"/>
    <property type="molecule type" value="Genomic_DNA"/>
</dbReference>
<gene>
    <name evidence="2" type="ORF">CI088_09405</name>
</gene>
<dbReference type="Pfam" id="PF05857">
    <property type="entry name" value="TraX"/>
    <property type="match status" value="1"/>
</dbReference>
<dbReference type="AlphaFoldDB" id="A0A2W4B9T5"/>
<name>A0A2W4B9T5_9ENTE</name>
<feature type="transmembrane region" description="Helical" evidence="1">
    <location>
        <begin position="222"/>
        <end position="243"/>
    </location>
</feature>